<comment type="caution">
    <text evidence="1">The sequence shown here is derived from an EMBL/GenBank/DDBJ whole genome shotgun (WGS) entry which is preliminary data.</text>
</comment>
<reference evidence="1 2" key="1">
    <citation type="submission" date="2021-01" db="EMBL/GenBank/DDBJ databases">
        <title>WGS of actinomycetes isolated from Thailand.</title>
        <authorList>
            <person name="Thawai C."/>
        </authorList>
    </citation>
    <scope>NUCLEOTIDE SEQUENCE [LARGE SCALE GENOMIC DNA]</scope>
    <source>
        <strain evidence="1 2">CA1R205</strain>
    </source>
</reference>
<organism evidence="1 2">
    <name type="scientific">Streptomyces coffeae</name>
    <dbReference type="NCBI Taxonomy" id="621382"/>
    <lineage>
        <taxon>Bacteria</taxon>
        <taxon>Bacillati</taxon>
        <taxon>Actinomycetota</taxon>
        <taxon>Actinomycetes</taxon>
        <taxon>Kitasatosporales</taxon>
        <taxon>Streptomycetaceae</taxon>
        <taxon>Streptomyces</taxon>
    </lineage>
</organism>
<evidence type="ECO:0000313" key="1">
    <source>
        <dbReference type="EMBL" id="MBL1098239.1"/>
    </source>
</evidence>
<sequence length="105" mass="11511">MDHEELRYLLEYARDDWLGLSVISGAAASDLGKGASQSQLREAALRLISDLYDRGVRAGDLTSSDAHPFAPWDTTKGETLDRIRSQMAKLAGLPDSGDICWFTVP</sequence>
<proteinExistence type="predicted"/>
<accession>A0ABS1NDT9</accession>
<evidence type="ECO:0000313" key="2">
    <source>
        <dbReference type="Proteomes" id="UP000634229"/>
    </source>
</evidence>
<dbReference type="RefSeq" id="WP_201875645.1">
    <property type="nucleotide sequence ID" value="NZ_JAERRF010000008.1"/>
</dbReference>
<dbReference type="Proteomes" id="UP000634229">
    <property type="component" value="Unassembled WGS sequence"/>
</dbReference>
<dbReference type="EMBL" id="JAERRF010000008">
    <property type="protein sequence ID" value="MBL1098239.1"/>
    <property type="molecule type" value="Genomic_DNA"/>
</dbReference>
<name>A0ABS1NDT9_9ACTN</name>
<keyword evidence="2" id="KW-1185">Reference proteome</keyword>
<protein>
    <submittedName>
        <fullName evidence="1">Uncharacterized protein</fullName>
    </submittedName>
</protein>
<gene>
    <name evidence="1" type="ORF">JK363_16470</name>
</gene>